<gene>
    <name evidence="5" type="ORF">GNLVRS02_ARAD1B13442g</name>
</gene>
<dbReference type="Pfam" id="PF00012">
    <property type="entry name" value="HSP70"/>
    <property type="match status" value="1"/>
</dbReference>
<dbReference type="InterPro" id="IPR018181">
    <property type="entry name" value="Heat_shock_70_CS"/>
</dbReference>
<feature type="region of interest" description="Disordered" evidence="4">
    <location>
        <begin position="661"/>
        <end position="716"/>
    </location>
</feature>
<dbReference type="GO" id="GO:0140662">
    <property type="term" value="F:ATP-dependent protein folding chaperone"/>
    <property type="evidence" value="ECO:0007669"/>
    <property type="project" value="InterPro"/>
</dbReference>
<feature type="region of interest" description="Disordered" evidence="4">
    <location>
        <begin position="502"/>
        <end position="529"/>
    </location>
</feature>
<dbReference type="FunFam" id="3.30.420.40:FF:000171">
    <property type="entry name" value="Heat shock 70 kDa protein 4"/>
    <property type="match status" value="2"/>
</dbReference>
<dbReference type="Gene3D" id="1.20.1270.10">
    <property type="match status" value="1"/>
</dbReference>
<dbReference type="SUPFAM" id="SSF53067">
    <property type="entry name" value="Actin-like ATPase domain"/>
    <property type="match status" value="2"/>
</dbReference>
<keyword evidence="2" id="KW-0547">Nucleotide-binding</keyword>
<dbReference type="SUPFAM" id="SSF100934">
    <property type="entry name" value="Heat shock protein 70kD (HSP70), C-terminal subdomain"/>
    <property type="match status" value="1"/>
</dbReference>
<dbReference type="Gene3D" id="3.30.30.30">
    <property type="match status" value="1"/>
</dbReference>
<name>A0A060T663_BLAAD</name>
<feature type="compositionally biased region" description="Acidic residues" evidence="4">
    <location>
        <begin position="502"/>
        <end position="512"/>
    </location>
</feature>
<evidence type="ECO:0000313" key="5">
    <source>
        <dbReference type="EMBL" id="CDP36458.1"/>
    </source>
</evidence>
<keyword evidence="3" id="KW-0067">ATP-binding</keyword>
<evidence type="ECO:0000256" key="4">
    <source>
        <dbReference type="SAM" id="MobiDB-lite"/>
    </source>
</evidence>
<feature type="compositionally biased region" description="Basic and acidic residues" evidence="4">
    <location>
        <begin position="661"/>
        <end position="706"/>
    </location>
</feature>
<dbReference type="GO" id="GO:0005634">
    <property type="term" value="C:nucleus"/>
    <property type="evidence" value="ECO:0007669"/>
    <property type="project" value="TreeGrafter"/>
</dbReference>
<dbReference type="GO" id="GO:0005829">
    <property type="term" value="C:cytosol"/>
    <property type="evidence" value="ECO:0007669"/>
    <property type="project" value="TreeGrafter"/>
</dbReference>
<dbReference type="FunFam" id="3.30.30.30:FF:000002">
    <property type="entry name" value="Heat shock 70 kDa protein 4"/>
    <property type="match status" value="1"/>
</dbReference>
<dbReference type="InterPro" id="IPR043129">
    <property type="entry name" value="ATPase_NBD"/>
</dbReference>
<dbReference type="AlphaFoldDB" id="A0A060T663"/>
<dbReference type="EMBL" id="HG937692">
    <property type="protein sequence ID" value="CDP36458.1"/>
    <property type="molecule type" value="Genomic_DNA"/>
</dbReference>
<dbReference type="Gene3D" id="2.60.34.10">
    <property type="entry name" value="Substrate Binding Domain Of DNAk, Chain A, domain 1"/>
    <property type="match status" value="1"/>
</dbReference>
<dbReference type="InterPro" id="IPR013126">
    <property type="entry name" value="Hsp_70_fam"/>
</dbReference>
<dbReference type="PROSITE" id="PS01036">
    <property type="entry name" value="HSP70_3"/>
    <property type="match status" value="1"/>
</dbReference>
<dbReference type="FunFam" id="3.90.640.10:FF:000004">
    <property type="entry name" value="Heat shock 70 kDa protein 4"/>
    <property type="match status" value="1"/>
</dbReference>
<dbReference type="Gene3D" id="3.90.640.10">
    <property type="entry name" value="Actin, Chain A, domain 4"/>
    <property type="match status" value="1"/>
</dbReference>
<reference evidence="5" key="2">
    <citation type="submission" date="2014-06" db="EMBL/GenBank/DDBJ databases">
        <title>The complete genome of Blastobotrys (Arxula) adeninivorans LS3 - a yeast of biotechnological interest.</title>
        <authorList>
            <person name="Kunze G."/>
            <person name="Gaillardin C."/>
            <person name="Czernicka M."/>
            <person name="Durrens P."/>
            <person name="Martin T."/>
            <person name="Boer E."/>
            <person name="Gabaldon T."/>
            <person name="Cruz J."/>
            <person name="Talla E."/>
            <person name="Marck C."/>
            <person name="Goffeau A."/>
            <person name="Barbe V."/>
            <person name="Baret P."/>
            <person name="Baronian K."/>
            <person name="Beier S."/>
            <person name="Bleykasten C."/>
            <person name="Bode R."/>
            <person name="Casaregola S."/>
            <person name="Despons L."/>
            <person name="Fairhead C."/>
            <person name="Giersberg M."/>
            <person name="Gierski P."/>
            <person name="Hahnel U."/>
            <person name="Hartmann A."/>
            <person name="Jankowska D."/>
            <person name="Jubin C."/>
            <person name="Jung P."/>
            <person name="Lafontaine I."/>
            <person name="Leh-Louis V."/>
            <person name="Lemaire M."/>
            <person name="Marcet-Houben M."/>
            <person name="Mascher M."/>
            <person name="Morel G."/>
            <person name="Richard G.-F."/>
            <person name="Riechen J."/>
            <person name="Sacerdot C."/>
            <person name="Sarkar A."/>
            <person name="Savel G."/>
            <person name="Schacherer J."/>
            <person name="Sherman D."/>
            <person name="Straub M.-L."/>
            <person name="Stein N."/>
            <person name="Thierry A."/>
            <person name="Trautwein-Schult A."/>
            <person name="Westhof E."/>
            <person name="Worch S."/>
            <person name="Dujon B."/>
            <person name="Souciet J.-L."/>
            <person name="Wincker P."/>
            <person name="Scholz U."/>
            <person name="Neuveglise N."/>
        </authorList>
    </citation>
    <scope>NUCLEOTIDE SEQUENCE</scope>
    <source>
        <strain evidence="5">LS3</strain>
    </source>
</reference>
<dbReference type="GO" id="GO:0005524">
    <property type="term" value="F:ATP binding"/>
    <property type="evidence" value="ECO:0007669"/>
    <property type="project" value="UniProtKB-KW"/>
</dbReference>
<dbReference type="PANTHER" id="PTHR45639:SF4">
    <property type="entry name" value="HSC70CB, ISOFORM G"/>
    <property type="match status" value="1"/>
</dbReference>
<dbReference type="PhylomeDB" id="A0A060T663"/>
<dbReference type="InterPro" id="IPR029048">
    <property type="entry name" value="HSP70_C_sf"/>
</dbReference>
<protein>
    <submittedName>
        <fullName evidence="5">ARAD1B13442p</fullName>
    </submittedName>
</protein>
<dbReference type="Gene3D" id="3.30.420.40">
    <property type="match status" value="2"/>
</dbReference>
<feature type="compositionally biased region" description="Basic and acidic residues" evidence="4">
    <location>
        <begin position="513"/>
        <end position="527"/>
    </location>
</feature>
<proteinExistence type="inferred from homology"/>
<reference evidence="5" key="1">
    <citation type="submission" date="2014-02" db="EMBL/GenBank/DDBJ databases">
        <authorList>
            <person name="Genoscope - CEA"/>
        </authorList>
    </citation>
    <scope>NUCLEOTIDE SEQUENCE</scope>
    <source>
        <strain evidence="5">LS3</strain>
    </source>
</reference>
<sequence length="716" mass="79307">MSIPFGIDLGNYSSVLAVARNRGIDVVVNEVSNRATPSLVGFGPKSRYLGETAKSNETSNLKNTVGSLKRTLGRSHDDPALKEELPYLSSEMAAAGPNGNEAGAKVRFQGKERTFTSVQLAAMYLGKLRHTVQVDNKNATVSDVVLAVPVWYSEFQRRAAADAAIIAGLNPVRIVNDVTAAAVGYGAFRLDLPEDKPRHVAIVDVGHSSYTVLIGAFKKGELKVLGVATDRSFGGRVLDKAITEHFAEEFKDKYKIDITTHPKAYARVLAQSERLKKILSANSYAPFNVESVMNDIDVSSGLKRETLEEFIAPFVERMNGPIEAALAQAGIEAKDLDAVEVIGGTSRVPCIKDRLSALFGKPLSFTLNQDEAIALGSAFICAIHSPTVRVRPFKFEDINRVSVTFFWDPVEGEDVSELEVFPEGSPYPSTKVITLFRSEDFDLQARYTDPSKLDAGVNSWIGKWTIKGVRPSSTGEPVAVKCKLRMDPSGLYTVESAYTAEEVEVEEPIEEEGDKKDEGDDKKEPATRKVKKWVKRDNLHIVHAHSGMDEKRREECVELEAQMVADDKLVADTEDRKNALEEYIYEVRGKIDDQWAEFANDDEKSKIRSLADAAEEWLYDDGDDATKAQYIAKYEEIAAVANIVRGRYQSKLEEERQAKLAAQEAERARQMAEKLAADKAAREAKEKEEKEKQEQQQQEQDKKENGDVDMPDAPSA</sequence>
<organism evidence="5">
    <name type="scientific">Blastobotrys adeninivorans</name>
    <name type="common">Yeast</name>
    <name type="synonym">Arxula adeninivorans</name>
    <dbReference type="NCBI Taxonomy" id="409370"/>
    <lineage>
        <taxon>Eukaryota</taxon>
        <taxon>Fungi</taxon>
        <taxon>Dikarya</taxon>
        <taxon>Ascomycota</taxon>
        <taxon>Saccharomycotina</taxon>
        <taxon>Dipodascomycetes</taxon>
        <taxon>Dipodascales</taxon>
        <taxon>Trichomonascaceae</taxon>
        <taxon>Blastobotrys</taxon>
    </lineage>
</organism>
<dbReference type="InterPro" id="IPR029047">
    <property type="entry name" value="HSP70_peptide-bd_sf"/>
</dbReference>
<evidence type="ECO:0000256" key="2">
    <source>
        <dbReference type="ARBA" id="ARBA00022741"/>
    </source>
</evidence>
<dbReference type="PANTHER" id="PTHR45639">
    <property type="entry name" value="HSC70CB, ISOFORM G-RELATED"/>
    <property type="match status" value="1"/>
</dbReference>
<dbReference type="FunFam" id="1.20.1270.10:FF:000002">
    <property type="entry name" value="Heat shock 70 kDa protein 4"/>
    <property type="match status" value="1"/>
</dbReference>
<accession>A0A060T663</accession>
<dbReference type="PRINTS" id="PR00301">
    <property type="entry name" value="HEATSHOCK70"/>
</dbReference>
<evidence type="ECO:0000256" key="1">
    <source>
        <dbReference type="ARBA" id="ARBA00007381"/>
    </source>
</evidence>
<comment type="similarity">
    <text evidence="1">Belongs to the heat shock protein 70 family.</text>
</comment>
<dbReference type="SUPFAM" id="SSF100920">
    <property type="entry name" value="Heat shock protein 70kD (HSP70), peptide-binding domain"/>
    <property type="match status" value="1"/>
</dbReference>
<evidence type="ECO:0000256" key="3">
    <source>
        <dbReference type="ARBA" id="ARBA00022840"/>
    </source>
</evidence>